<keyword evidence="7" id="KW-1185">Reference proteome</keyword>
<comment type="similarity">
    <text evidence="1">Belongs to the alkylbase DNA glycosidase AlkA family.</text>
</comment>
<dbReference type="FunFam" id="1.10.340.30:FF:000004">
    <property type="entry name" value="DNA-3-methyladenine glycosylase II"/>
    <property type="match status" value="1"/>
</dbReference>
<accession>A0A166B486</accession>
<dbReference type="SMART" id="SM00478">
    <property type="entry name" value="ENDO3c"/>
    <property type="match status" value="1"/>
</dbReference>
<dbReference type="PANTHER" id="PTHR43003:SF5">
    <property type="entry name" value="DNA-3-METHYLADENINE GLYCOSYLASE"/>
    <property type="match status" value="1"/>
</dbReference>
<proteinExistence type="inferred from homology"/>
<dbReference type="GO" id="GO:0032131">
    <property type="term" value="F:alkylated DNA binding"/>
    <property type="evidence" value="ECO:0007669"/>
    <property type="project" value="TreeGrafter"/>
</dbReference>
<feature type="compositionally biased region" description="Pro residues" evidence="4">
    <location>
        <begin position="238"/>
        <end position="249"/>
    </location>
</feature>
<keyword evidence="3" id="KW-0234">DNA repair</keyword>
<dbReference type="GO" id="GO:0006285">
    <property type="term" value="P:base-excision repair, AP site formation"/>
    <property type="evidence" value="ECO:0007669"/>
    <property type="project" value="TreeGrafter"/>
</dbReference>
<dbReference type="InterPro" id="IPR011257">
    <property type="entry name" value="DNA_glycosylase"/>
</dbReference>
<dbReference type="GO" id="GO:0008725">
    <property type="term" value="F:DNA-3-methyladenine glycosylase activity"/>
    <property type="evidence" value="ECO:0007669"/>
    <property type="project" value="TreeGrafter"/>
</dbReference>
<protein>
    <submittedName>
        <fullName evidence="6">DNA glycosylase</fullName>
    </submittedName>
</protein>
<dbReference type="Proteomes" id="UP000077266">
    <property type="component" value="Unassembled WGS sequence"/>
</dbReference>
<evidence type="ECO:0000259" key="5">
    <source>
        <dbReference type="SMART" id="SM00478"/>
    </source>
</evidence>
<sequence length="348" mass="38518">MTVPRGPEPELVPAQLTFDLDEAKKHLAKVDPRFGELFERRACKPYVNLSTVDPFQTLAQSILSQQISTSAARSVCHKFCRMYDPSLPEKPVDGQVWPLFPTASQVAATPYDGLRAAGLSQRKAEYLHDLAAHFADERITTHKLRAASDQELYDMLIAVRGIGPWTVQMFAMFSMRHPDVLPVGDLGVQRGLARWTLAAHSPKDHVTIPKDEENEDEDEQSMPRATTAEPDASGQLPAPMPASMPPPATPRKARPMKEDDDEGVFADPAEWLPPPITPSVTRILEKQTTEPAVPLPPGLTVAQLRSRLTGKVKVKGAILTPAEMEALTDAWKPYRSIGVYYMWALVDQ</sequence>
<reference evidence="6 7" key="1">
    <citation type="journal article" date="2016" name="Mol. Biol. Evol.">
        <title>Comparative Genomics of Early-Diverging Mushroom-Forming Fungi Provides Insights into the Origins of Lignocellulose Decay Capabilities.</title>
        <authorList>
            <person name="Nagy L.G."/>
            <person name="Riley R."/>
            <person name="Tritt A."/>
            <person name="Adam C."/>
            <person name="Daum C."/>
            <person name="Floudas D."/>
            <person name="Sun H."/>
            <person name="Yadav J.S."/>
            <person name="Pangilinan J."/>
            <person name="Larsson K.H."/>
            <person name="Matsuura K."/>
            <person name="Barry K."/>
            <person name="Labutti K."/>
            <person name="Kuo R."/>
            <person name="Ohm R.A."/>
            <person name="Bhattacharya S.S."/>
            <person name="Shirouzu T."/>
            <person name="Yoshinaga Y."/>
            <person name="Martin F.M."/>
            <person name="Grigoriev I.V."/>
            <person name="Hibbett D.S."/>
        </authorList>
    </citation>
    <scope>NUCLEOTIDE SEQUENCE [LARGE SCALE GENOMIC DNA]</scope>
    <source>
        <strain evidence="6 7">HHB12029</strain>
    </source>
</reference>
<dbReference type="STRING" id="1314781.A0A166B486"/>
<dbReference type="AlphaFoldDB" id="A0A166B486"/>
<evidence type="ECO:0000256" key="4">
    <source>
        <dbReference type="SAM" id="MobiDB-lite"/>
    </source>
</evidence>
<dbReference type="GO" id="GO:0032993">
    <property type="term" value="C:protein-DNA complex"/>
    <property type="evidence" value="ECO:0007669"/>
    <property type="project" value="TreeGrafter"/>
</dbReference>
<dbReference type="GO" id="GO:0006307">
    <property type="term" value="P:DNA alkylation repair"/>
    <property type="evidence" value="ECO:0007669"/>
    <property type="project" value="TreeGrafter"/>
</dbReference>
<dbReference type="InParanoid" id="A0A166B486"/>
<evidence type="ECO:0000313" key="7">
    <source>
        <dbReference type="Proteomes" id="UP000077266"/>
    </source>
</evidence>
<gene>
    <name evidence="6" type="ORF">EXIGLDRAFT_713478</name>
</gene>
<dbReference type="CDD" id="cd00056">
    <property type="entry name" value="ENDO3c"/>
    <property type="match status" value="1"/>
</dbReference>
<evidence type="ECO:0000313" key="6">
    <source>
        <dbReference type="EMBL" id="KZV97749.1"/>
    </source>
</evidence>
<dbReference type="FunCoup" id="A0A166B486">
    <property type="interactions" value="21"/>
</dbReference>
<dbReference type="OrthoDB" id="415889at2759"/>
<dbReference type="Pfam" id="PF00730">
    <property type="entry name" value="HhH-GPD"/>
    <property type="match status" value="1"/>
</dbReference>
<dbReference type="SUPFAM" id="SSF48150">
    <property type="entry name" value="DNA-glycosylase"/>
    <property type="match status" value="1"/>
</dbReference>
<feature type="region of interest" description="Disordered" evidence="4">
    <location>
        <begin position="203"/>
        <end position="272"/>
    </location>
</feature>
<evidence type="ECO:0000256" key="3">
    <source>
        <dbReference type="ARBA" id="ARBA00023204"/>
    </source>
</evidence>
<dbReference type="InterPro" id="IPR003265">
    <property type="entry name" value="HhH-GPD_domain"/>
</dbReference>
<organism evidence="6 7">
    <name type="scientific">Exidia glandulosa HHB12029</name>
    <dbReference type="NCBI Taxonomy" id="1314781"/>
    <lineage>
        <taxon>Eukaryota</taxon>
        <taxon>Fungi</taxon>
        <taxon>Dikarya</taxon>
        <taxon>Basidiomycota</taxon>
        <taxon>Agaricomycotina</taxon>
        <taxon>Agaricomycetes</taxon>
        <taxon>Auriculariales</taxon>
        <taxon>Exidiaceae</taxon>
        <taxon>Exidia</taxon>
    </lineage>
</organism>
<evidence type="ECO:0000256" key="1">
    <source>
        <dbReference type="ARBA" id="ARBA00010817"/>
    </source>
</evidence>
<dbReference type="EMBL" id="KV425926">
    <property type="protein sequence ID" value="KZV97749.1"/>
    <property type="molecule type" value="Genomic_DNA"/>
</dbReference>
<dbReference type="InterPro" id="IPR051912">
    <property type="entry name" value="Alkylbase_DNA_Glycosylase/TA"/>
</dbReference>
<feature type="domain" description="HhH-GPD" evidence="5">
    <location>
        <begin position="63"/>
        <end position="236"/>
    </location>
</feature>
<name>A0A166B486_EXIGL</name>
<dbReference type="GO" id="GO:0043916">
    <property type="term" value="F:DNA-7-methylguanine glycosylase activity"/>
    <property type="evidence" value="ECO:0007669"/>
    <property type="project" value="TreeGrafter"/>
</dbReference>
<dbReference type="GO" id="GO:0005634">
    <property type="term" value="C:nucleus"/>
    <property type="evidence" value="ECO:0007669"/>
    <property type="project" value="TreeGrafter"/>
</dbReference>
<dbReference type="Gene3D" id="1.10.1670.40">
    <property type="match status" value="2"/>
</dbReference>
<dbReference type="PANTHER" id="PTHR43003">
    <property type="entry name" value="DNA-3-METHYLADENINE GLYCOSYLASE"/>
    <property type="match status" value="1"/>
</dbReference>
<evidence type="ECO:0000256" key="2">
    <source>
        <dbReference type="ARBA" id="ARBA00022763"/>
    </source>
</evidence>
<keyword evidence="2" id="KW-0227">DNA damage</keyword>
<dbReference type="Gene3D" id="1.10.340.30">
    <property type="entry name" value="Hypothetical protein, domain 2"/>
    <property type="match status" value="1"/>
</dbReference>